<dbReference type="SMART" id="SM00316">
    <property type="entry name" value="S1"/>
    <property type="match status" value="1"/>
</dbReference>
<organism evidence="11 12">
    <name type="scientific">Abyssibacter profundi</name>
    <dbReference type="NCBI Taxonomy" id="2182787"/>
    <lineage>
        <taxon>Bacteria</taxon>
        <taxon>Pseudomonadati</taxon>
        <taxon>Pseudomonadota</taxon>
        <taxon>Gammaproteobacteria</taxon>
        <taxon>Chromatiales</taxon>
        <taxon>Oceanococcaceae</taxon>
        <taxon>Abyssibacter</taxon>
    </lineage>
</organism>
<dbReference type="PANTHER" id="PTHR23355">
    <property type="entry name" value="RIBONUCLEASE"/>
    <property type="match status" value="1"/>
</dbReference>
<keyword evidence="4 8" id="KW-0540">Nuclease</keyword>
<evidence type="ECO:0000256" key="1">
    <source>
        <dbReference type="ARBA" id="ARBA00001849"/>
    </source>
</evidence>
<dbReference type="EMBL" id="QEQK01000003">
    <property type="protein sequence ID" value="PWN57158.1"/>
    <property type="molecule type" value="Genomic_DNA"/>
</dbReference>
<proteinExistence type="inferred from homology"/>
<keyword evidence="3 8" id="KW-0963">Cytoplasm</keyword>
<sequence>MSKKTRSKQDWADQDPAFGREQQRYESPVPSRQFILQTLAEHGRPMSRHALIRHFGLADDNEAETGLSHRISAMIRDGQLVENRRGALGIPKRMDLVPGRVIGHRDGFGFLQPDAGGDDIFLSPREMRQLLHGDRALVRITGEDRRGRKEGSVVEVLERANAFIVGRLMTERGVSFVVPDNSRIAQDILVGPEDLGGAKHGQIVTVELIEQPSKGGKPIGRVKERLGDHMAPGMEIDIAVRSHGIPYEWPAEVEEQIAELPEQVAEADKTGRQDLRDLPLVTIDGADARDFDDAVYAKRTLRGWKLYVAIADVSAYVQPDSPLDREAYRRGTSVYFPERVIPMLPEVLSNGLCSLNPDVDRLCLVCEMQVSRSGEVRRGRFYEAVMRSKARLTYEEVADLLENDAAATREQRADLLPHLQSLHGLYEALRKARDARGAIDFESSETRIVFGENRKIDRVVPVVRNVAHKMIEECMIAANVQAARALETAKIPTLYRVHERPPADRLEDLRAFLGEWGLGVGGGQTPEAQHFSRLINEVSGRPNARLIQTVLLRSMAQAVYQPENNGHFGLALERYAHFTSPIRRYPDLLVHRGLKLLAKGETTGAKQYEPETMVQTGAHCSGTERRADEATRDVMDWLKCEFMLDRVGETFEGMIVGVTSFGLFVEIDDLAVTGLVHVSQLRNDYYHFESKYHRLRGERTGKIYRLSDRMAVKVVRVDLDERKIDFEPAEGRSRKKRS</sequence>
<dbReference type="HAMAP" id="MF_01895">
    <property type="entry name" value="RNase_R"/>
    <property type="match status" value="1"/>
</dbReference>
<dbReference type="Gene3D" id="2.40.50.140">
    <property type="entry name" value="Nucleic acid-binding proteins"/>
    <property type="match status" value="2"/>
</dbReference>
<evidence type="ECO:0000256" key="7">
    <source>
        <dbReference type="ARBA" id="ARBA00022884"/>
    </source>
</evidence>
<evidence type="ECO:0000313" key="12">
    <source>
        <dbReference type="Proteomes" id="UP000251800"/>
    </source>
</evidence>
<comment type="function">
    <text evidence="8">3'-5' exoribonuclease that releases 5'-nucleoside monophosphates and is involved in maturation of structured RNAs.</text>
</comment>
<dbReference type="PROSITE" id="PS01175">
    <property type="entry name" value="RIBONUCLEASE_II"/>
    <property type="match status" value="1"/>
</dbReference>
<dbReference type="FunFam" id="2.40.50.140:FF:000213">
    <property type="entry name" value="Ribonuclease R"/>
    <property type="match status" value="1"/>
</dbReference>
<dbReference type="GO" id="GO:0003723">
    <property type="term" value="F:RNA binding"/>
    <property type="evidence" value="ECO:0007669"/>
    <property type="project" value="UniProtKB-UniRule"/>
</dbReference>
<dbReference type="InterPro" id="IPR001900">
    <property type="entry name" value="RNase_II/R"/>
</dbReference>
<comment type="catalytic activity">
    <reaction evidence="1 8">
        <text>Exonucleolytic cleavage in the 3'- to 5'-direction to yield nucleoside 5'-phosphates.</text>
        <dbReference type="EC" id="3.1.13.1"/>
    </reaction>
</comment>
<evidence type="ECO:0000256" key="3">
    <source>
        <dbReference type="ARBA" id="ARBA00022490"/>
    </source>
</evidence>
<comment type="similarity">
    <text evidence="8">Belongs to the RNR ribonuclease family. RNase R subfamily.</text>
</comment>
<evidence type="ECO:0000256" key="2">
    <source>
        <dbReference type="ARBA" id="ARBA00004496"/>
    </source>
</evidence>
<dbReference type="InterPro" id="IPR050180">
    <property type="entry name" value="RNR_Ribonuclease"/>
</dbReference>
<dbReference type="GO" id="GO:0008859">
    <property type="term" value="F:exoribonuclease II activity"/>
    <property type="evidence" value="ECO:0007669"/>
    <property type="project" value="UniProtKB-UniRule"/>
</dbReference>
<dbReference type="CDD" id="cd04471">
    <property type="entry name" value="S1_RNase_R"/>
    <property type="match status" value="1"/>
</dbReference>
<dbReference type="InterPro" id="IPR022966">
    <property type="entry name" value="RNase_II/R_CS"/>
</dbReference>
<dbReference type="Proteomes" id="UP000251800">
    <property type="component" value="Unassembled WGS sequence"/>
</dbReference>
<dbReference type="SMART" id="SM00955">
    <property type="entry name" value="RNB"/>
    <property type="match status" value="1"/>
</dbReference>
<dbReference type="GO" id="GO:0006402">
    <property type="term" value="P:mRNA catabolic process"/>
    <property type="evidence" value="ECO:0007669"/>
    <property type="project" value="TreeGrafter"/>
</dbReference>
<protein>
    <recommendedName>
        <fullName evidence="8">Ribonuclease R</fullName>
        <shortName evidence="8">RNase R</shortName>
        <ecNumber evidence="8">3.1.13.1</ecNumber>
    </recommendedName>
</protein>
<dbReference type="InterPro" id="IPR012340">
    <property type="entry name" value="NA-bd_OB-fold"/>
</dbReference>
<evidence type="ECO:0000256" key="6">
    <source>
        <dbReference type="ARBA" id="ARBA00022839"/>
    </source>
</evidence>
<accession>A0A363UNZ9</accession>
<dbReference type="InterPro" id="IPR040476">
    <property type="entry name" value="CSD2"/>
</dbReference>
<dbReference type="InterPro" id="IPR004476">
    <property type="entry name" value="RNase_II/RNase_R"/>
</dbReference>
<dbReference type="Pfam" id="PF00575">
    <property type="entry name" value="S1"/>
    <property type="match status" value="1"/>
</dbReference>
<dbReference type="NCBIfam" id="TIGR00358">
    <property type="entry name" value="3_prime_RNase"/>
    <property type="match status" value="1"/>
</dbReference>
<dbReference type="Pfam" id="PF08206">
    <property type="entry name" value="OB_RNB"/>
    <property type="match status" value="1"/>
</dbReference>
<dbReference type="InterPro" id="IPR003029">
    <property type="entry name" value="S1_domain"/>
</dbReference>
<dbReference type="SUPFAM" id="SSF50249">
    <property type="entry name" value="Nucleic acid-binding proteins"/>
    <property type="match status" value="4"/>
</dbReference>
<keyword evidence="7 8" id="KW-0694">RNA-binding</keyword>
<reference evidence="11 12" key="1">
    <citation type="submission" date="2018-05" db="EMBL/GenBank/DDBJ databases">
        <title>Abyssibacter profundi OUC007T gen. nov., sp. nov, a marine bacterium isolated from seawater of the Mariana Trench.</title>
        <authorList>
            <person name="Zhou S."/>
        </authorList>
    </citation>
    <scope>NUCLEOTIDE SEQUENCE [LARGE SCALE GENOMIC DNA]</scope>
    <source>
        <strain evidence="11 12">OUC007</strain>
    </source>
</reference>
<feature type="region of interest" description="Disordered" evidence="9">
    <location>
        <begin position="1"/>
        <end position="29"/>
    </location>
</feature>
<name>A0A363UNZ9_9GAMM</name>
<dbReference type="GO" id="GO:0005829">
    <property type="term" value="C:cytosol"/>
    <property type="evidence" value="ECO:0007669"/>
    <property type="project" value="TreeGrafter"/>
</dbReference>
<keyword evidence="5 8" id="KW-0378">Hydrolase</keyword>
<evidence type="ECO:0000256" key="8">
    <source>
        <dbReference type="HAMAP-Rule" id="MF_01895"/>
    </source>
</evidence>
<evidence type="ECO:0000256" key="4">
    <source>
        <dbReference type="ARBA" id="ARBA00022722"/>
    </source>
</evidence>
<dbReference type="InterPro" id="IPR013223">
    <property type="entry name" value="RNase_B_OB_dom"/>
</dbReference>
<dbReference type="InterPro" id="IPR011129">
    <property type="entry name" value="CSD"/>
</dbReference>
<evidence type="ECO:0000259" key="10">
    <source>
        <dbReference type="PROSITE" id="PS50126"/>
    </source>
</evidence>
<dbReference type="Pfam" id="PF17876">
    <property type="entry name" value="CSD2"/>
    <property type="match status" value="1"/>
</dbReference>
<dbReference type="RefSeq" id="WP_109719238.1">
    <property type="nucleotide sequence ID" value="NZ_QEQK01000003.1"/>
</dbReference>
<dbReference type="EC" id="3.1.13.1" evidence="8"/>
<dbReference type="Pfam" id="PF00773">
    <property type="entry name" value="RNB"/>
    <property type="match status" value="1"/>
</dbReference>
<feature type="domain" description="S1 motif" evidence="10">
    <location>
        <begin position="648"/>
        <end position="729"/>
    </location>
</feature>
<keyword evidence="12" id="KW-1185">Reference proteome</keyword>
<dbReference type="InterPro" id="IPR011805">
    <property type="entry name" value="RNase_R"/>
</dbReference>
<comment type="subcellular location">
    <subcellularLocation>
        <location evidence="2 8">Cytoplasm</location>
    </subcellularLocation>
</comment>
<evidence type="ECO:0000256" key="5">
    <source>
        <dbReference type="ARBA" id="ARBA00022801"/>
    </source>
</evidence>
<dbReference type="OrthoDB" id="9764149at2"/>
<gene>
    <name evidence="8 11" type="primary">rnr</name>
    <name evidence="11" type="ORF">DEH80_04325</name>
</gene>
<dbReference type="PANTHER" id="PTHR23355:SF9">
    <property type="entry name" value="DIS3-LIKE EXONUCLEASE 2"/>
    <property type="match status" value="1"/>
</dbReference>
<comment type="caution">
    <text evidence="11">The sequence shown here is derived from an EMBL/GenBank/DDBJ whole genome shotgun (WGS) entry which is preliminary data.</text>
</comment>
<evidence type="ECO:0000313" key="11">
    <source>
        <dbReference type="EMBL" id="PWN57158.1"/>
    </source>
</evidence>
<dbReference type="SMART" id="SM00357">
    <property type="entry name" value="CSP"/>
    <property type="match status" value="2"/>
</dbReference>
<evidence type="ECO:0000256" key="9">
    <source>
        <dbReference type="SAM" id="MobiDB-lite"/>
    </source>
</evidence>
<dbReference type="PROSITE" id="PS50126">
    <property type="entry name" value="S1"/>
    <property type="match status" value="1"/>
</dbReference>
<dbReference type="NCBIfam" id="TIGR02063">
    <property type="entry name" value="RNase_R"/>
    <property type="match status" value="1"/>
</dbReference>
<keyword evidence="6 8" id="KW-0269">Exonuclease</keyword>
<dbReference type="AlphaFoldDB" id="A0A363UNZ9"/>